<dbReference type="InterPro" id="IPR018494">
    <property type="entry name" value="Oxysterol-bd_CS"/>
</dbReference>
<sequence>MAGILGYKGWKEKKLRHLLPVPMQSRSDFSLWSVLKNCVGKELSKITMPVIFNEPLSFLQRMAEYMEYAHLLSKASEEPDPDKRMQLVAAFAVSALASNWERLGKPFNPLLGETYELEREEFRVVCEQVSHHPPVSAFHADSPLFIFHGSIHPKLKFWGKSVEIEPKGMVTVELISFSFSTWWVTSFLVIGGGSSITGSASLELVFKRFRNGLCLGLTPLFQPPPSVDDRGPCLSFRTFELSRHLPHVGIPSQSVRYILIPVGDLQSFSLSTHKGS</sequence>
<dbReference type="GO" id="GO:0005886">
    <property type="term" value="C:plasma membrane"/>
    <property type="evidence" value="ECO:0007669"/>
    <property type="project" value="TreeGrafter"/>
</dbReference>
<dbReference type="GO" id="GO:0005829">
    <property type="term" value="C:cytosol"/>
    <property type="evidence" value="ECO:0007669"/>
    <property type="project" value="TreeGrafter"/>
</dbReference>
<keyword evidence="3" id="KW-0445">Lipid transport</keyword>
<dbReference type="EMBL" id="OA568649">
    <property type="protein sequence ID" value="CAD7201741.1"/>
    <property type="molecule type" value="Genomic_DNA"/>
</dbReference>
<keyword evidence="1" id="KW-0446">Lipid-binding</keyword>
<dbReference type="GO" id="GO:0032934">
    <property type="term" value="F:sterol binding"/>
    <property type="evidence" value="ECO:0007669"/>
    <property type="project" value="TreeGrafter"/>
</dbReference>
<comment type="similarity">
    <text evidence="2">Belongs to the OSBP family.</text>
</comment>
<keyword evidence="3" id="KW-0813">Transport</keyword>
<name>A0A7R8VND4_TIMDO</name>
<proteinExistence type="inferred from homology"/>
<evidence type="ECO:0000313" key="4">
    <source>
        <dbReference type="EMBL" id="CAD7201741.1"/>
    </source>
</evidence>
<evidence type="ECO:0000256" key="2">
    <source>
        <dbReference type="RuleBase" id="RU003844"/>
    </source>
</evidence>
<dbReference type="InterPro" id="IPR000648">
    <property type="entry name" value="Oxysterol-bd"/>
</dbReference>
<dbReference type="PANTHER" id="PTHR10972">
    <property type="entry name" value="OXYSTEROL-BINDING PROTEIN-RELATED"/>
    <property type="match status" value="1"/>
</dbReference>
<reference evidence="4" key="1">
    <citation type="submission" date="2020-11" db="EMBL/GenBank/DDBJ databases">
        <authorList>
            <person name="Tran Van P."/>
        </authorList>
    </citation>
    <scope>NUCLEOTIDE SEQUENCE</scope>
</reference>
<dbReference type="InterPro" id="IPR037239">
    <property type="entry name" value="OSBP_sf"/>
</dbReference>
<accession>A0A7R8VND4</accession>
<dbReference type="Gene3D" id="2.40.160.120">
    <property type="match status" value="1"/>
</dbReference>
<dbReference type="PROSITE" id="PS01013">
    <property type="entry name" value="OSBP"/>
    <property type="match status" value="1"/>
</dbReference>
<dbReference type="AlphaFoldDB" id="A0A7R8VND4"/>
<dbReference type="PANTHER" id="PTHR10972:SF209">
    <property type="entry name" value="OXYSTEROL-BINDING PROTEIN"/>
    <property type="match status" value="1"/>
</dbReference>
<organism evidence="4">
    <name type="scientific">Timema douglasi</name>
    <name type="common">Walking stick</name>
    <dbReference type="NCBI Taxonomy" id="61478"/>
    <lineage>
        <taxon>Eukaryota</taxon>
        <taxon>Metazoa</taxon>
        <taxon>Ecdysozoa</taxon>
        <taxon>Arthropoda</taxon>
        <taxon>Hexapoda</taxon>
        <taxon>Insecta</taxon>
        <taxon>Pterygota</taxon>
        <taxon>Neoptera</taxon>
        <taxon>Polyneoptera</taxon>
        <taxon>Phasmatodea</taxon>
        <taxon>Timematodea</taxon>
        <taxon>Timematoidea</taxon>
        <taxon>Timematidae</taxon>
        <taxon>Timema</taxon>
    </lineage>
</organism>
<dbReference type="GO" id="GO:0097038">
    <property type="term" value="C:perinuclear endoplasmic reticulum"/>
    <property type="evidence" value="ECO:0007669"/>
    <property type="project" value="TreeGrafter"/>
</dbReference>
<gene>
    <name evidence="4" type="ORF">TDIB3V08_LOCUS7935</name>
</gene>
<evidence type="ECO:0000256" key="3">
    <source>
        <dbReference type="RuleBase" id="RU003845"/>
    </source>
</evidence>
<dbReference type="SUPFAM" id="SSF144000">
    <property type="entry name" value="Oxysterol-binding protein-like"/>
    <property type="match status" value="1"/>
</dbReference>
<protein>
    <recommendedName>
        <fullName evidence="3">Oxysterol-binding protein</fullName>
    </recommendedName>
</protein>
<dbReference type="GO" id="GO:0006869">
    <property type="term" value="P:lipid transport"/>
    <property type="evidence" value="ECO:0007669"/>
    <property type="project" value="UniProtKB-KW"/>
</dbReference>
<evidence type="ECO:0000256" key="1">
    <source>
        <dbReference type="ARBA" id="ARBA00023121"/>
    </source>
</evidence>
<dbReference type="Pfam" id="PF01237">
    <property type="entry name" value="Oxysterol_BP"/>
    <property type="match status" value="1"/>
</dbReference>